<organism evidence="4 5">
    <name type="scientific">Collinsella tanakaei YIT 12063</name>
    <dbReference type="NCBI Taxonomy" id="742742"/>
    <lineage>
        <taxon>Bacteria</taxon>
        <taxon>Bacillati</taxon>
        <taxon>Actinomycetota</taxon>
        <taxon>Coriobacteriia</taxon>
        <taxon>Coriobacteriales</taxon>
        <taxon>Coriobacteriaceae</taxon>
        <taxon>Collinsella</taxon>
    </lineage>
</organism>
<dbReference type="GO" id="GO:0016757">
    <property type="term" value="F:glycosyltransferase activity"/>
    <property type="evidence" value="ECO:0007669"/>
    <property type="project" value="UniProtKB-KW"/>
</dbReference>
<dbReference type="Pfam" id="PF13439">
    <property type="entry name" value="Glyco_transf_4"/>
    <property type="match status" value="1"/>
</dbReference>
<evidence type="ECO:0000256" key="2">
    <source>
        <dbReference type="ARBA" id="ARBA00022679"/>
    </source>
</evidence>
<evidence type="ECO:0000313" key="5">
    <source>
        <dbReference type="Proteomes" id="UP000004830"/>
    </source>
</evidence>
<dbReference type="HOGENOM" id="CLU_1324279_0_0_11"/>
<gene>
    <name evidence="4" type="ORF">HMPREF9452_00654</name>
</gene>
<keyword evidence="2" id="KW-0808">Transferase</keyword>
<dbReference type="Proteomes" id="UP000004830">
    <property type="component" value="Unassembled WGS sequence"/>
</dbReference>
<evidence type="ECO:0000259" key="3">
    <source>
        <dbReference type="Pfam" id="PF13439"/>
    </source>
</evidence>
<evidence type="ECO:0000256" key="1">
    <source>
        <dbReference type="ARBA" id="ARBA00022676"/>
    </source>
</evidence>
<evidence type="ECO:0000313" key="4">
    <source>
        <dbReference type="EMBL" id="EGX67192.1"/>
    </source>
</evidence>
<keyword evidence="5" id="KW-1185">Reference proteome</keyword>
<dbReference type="SUPFAM" id="SSF53756">
    <property type="entry name" value="UDP-Glycosyltransferase/glycogen phosphorylase"/>
    <property type="match status" value="1"/>
</dbReference>
<dbReference type="EMBL" id="ADLS01000008">
    <property type="protein sequence ID" value="EGX67192.1"/>
    <property type="molecule type" value="Genomic_DNA"/>
</dbReference>
<reference evidence="4 5" key="1">
    <citation type="submission" date="2011-06" db="EMBL/GenBank/DDBJ databases">
        <title>The Genome Sequence of Collinsella tanakaei YIT 12063.</title>
        <authorList>
            <consortium name="The Broad Institute Genome Sequencing Platform"/>
            <person name="Earl A."/>
            <person name="Ward D."/>
            <person name="Feldgarden M."/>
            <person name="Gevers D."/>
            <person name="Morotomi M."/>
            <person name="Young S.K."/>
            <person name="Zeng Q."/>
            <person name="Gargeya S."/>
            <person name="Fitzgerald M."/>
            <person name="Haas B."/>
            <person name="Abouelleil A."/>
            <person name="Alvarado L."/>
            <person name="Arachchi H.M."/>
            <person name="Berlin A."/>
            <person name="Brown A."/>
            <person name="Chapman S.B."/>
            <person name="Chen Z."/>
            <person name="Dunbar C."/>
            <person name="Freedman E."/>
            <person name="Gearin G."/>
            <person name="Gellesch M."/>
            <person name="Goldberg J."/>
            <person name="Griggs A."/>
            <person name="Gujja S."/>
            <person name="Heiman D."/>
            <person name="Howarth C."/>
            <person name="Larson L."/>
            <person name="Lui A."/>
            <person name="MacDonald P.J.P."/>
            <person name="Mehta T."/>
            <person name="Montmayeur A."/>
            <person name="Murphy C."/>
            <person name="Neiman D."/>
            <person name="Pearson M."/>
            <person name="Priest M."/>
            <person name="Roberts A."/>
            <person name="Saif S."/>
            <person name="Shea T."/>
            <person name="Shenoy N."/>
            <person name="Sisk P."/>
            <person name="Stolte C."/>
            <person name="Sykes S."/>
            <person name="Wortman J."/>
            <person name="Nusbaum C."/>
            <person name="Birren B."/>
        </authorList>
    </citation>
    <scope>NUCLEOTIDE SEQUENCE [LARGE SCALE GENOMIC DNA]</scope>
    <source>
        <strain evidence="4 5">YIT 12063</strain>
    </source>
</reference>
<comment type="caution">
    <text evidence="4">The sequence shown here is derived from an EMBL/GenBank/DDBJ whole genome shotgun (WGS) entry which is preliminary data.</text>
</comment>
<keyword evidence="1" id="KW-0328">Glycosyltransferase</keyword>
<dbReference type="Gene3D" id="3.40.50.2000">
    <property type="entry name" value="Glycogen Phosphorylase B"/>
    <property type="match status" value="1"/>
</dbReference>
<name>G1WH41_9ACTN</name>
<accession>G1WH41</accession>
<dbReference type="OrthoDB" id="9787111at2"/>
<feature type="domain" description="Glycosyltransferase subfamily 4-like N-terminal" evidence="3">
    <location>
        <begin position="14"/>
        <end position="219"/>
    </location>
</feature>
<dbReference type="eggNOG" id="COG0438">
    <property type="taxonomic scope" value="Bacteria"/>
</dbReference>
<dbReference type="PATRIC" id="fig|742742.3.peg.630"/>
<protein>
    <recommendedName>
        <fullName evidence="3">Glycosyltransferase subfamily 4-like N-terminal domain-containing protein</fullName>
    </recommendedName>
</protein>
<dbReference type="RefSeq" id="WP_009140690.1">
    <property type="nucleotide sequence ID" value="NZ_JH126467.1"/>
</dbReference>
<dbReference type="GeneID" id="62759976"/>
<dbReference type="AlphaFoldDB" id="G1WH41"/>
<proteinExistence type="predicted"/>
<sequence>MKIILVNKFHYLKGGSETYYFGLAEGLKALGHEVHFFAMEGPDNVPCEDEDLFVSSKDYNGPTSFAQKINAAASLIYSKEAKHKFQALCERVQPDIVHMNLVHRQITLSILDAPYLKTHHVPVLFTSHDYILVCPSYVMLDGASNVCDACLDGKFTNCFKRKCVKGSTAKSAMGALEAEYLKLRKSYRKIDRIIAPSEFMRGKLIEGGFPTQQVVCMQNFAKQEFLDNASKATDKTSRENPYLLFFWAPF</sequence>
<dbReference type="InterPro" id="IPR028098">
    <property type="entry name" value="Glyco_trans_4-like_N"/>
</dbReference>
<dbReference type="STRING" id="742742.HMPREF9452_00654"/>